<feature type="coiled-coil region" evidence="1">
    <location>
        <begin position="22"/>
        <end position="88"/>
    </location>
</feature>
<organism evidence="4">
    <name type="scientific">Soboliphyme baturini</name>
    <dbReference type="NCBI Taxonomy" id="241478"/>
    <lineage>
        <taxon>Eukaryota</taxon>
        <taxon>Metazoa</taxon>
        <taxon>Ecdysozoa</taxon>
        <taxon>Nematoda</taxon>
        <taxon>Enoplea</taxon>
        <taxon>Dorylaimia</taxon>
        <taxon>Dioctophymatida</taxon>
        <taxon>Dioctophymatoidea</taxon>
        <taxon>Soboliphymatidae</taxon>
        <taxon>Soboliphyme</taxon>
    </lineage>
</organism>
<proteinExistence type="predicted"/>
<sequence length="96" mass="11379">MEKVEVEYLQIGRDVEHALTVSDTTRHKVQETEEKRKVLEIEYNKTQELLQERIGNNNEQKARAESLRQQAGRLLENTEKHLNEIEGEFSSIYNFF</sequence>
<dbReference type="EMBL" id="UZAM01018980">
    <property type="protein sequence ID" value="VDP52098.1"/>
    <property type="molecule type" value="Genomic_DNA"/>
</dbReference>
<dbReference type="AlphaFoldDB" id="A0A183JAC6"/>
<dbReference type="OrthoDB" id="5985440at2759"/>
<reference evidence="4" key="1">
    <citation type="submission" date="2016-06" db="UniProtKB">
        <authorList>
            <consortium name="WormBaseParasite"/>
        </authorList>
    </citation>
    <scope>IDENTIFICATION</scope>
</reference>
<gene>
    <name evidence="2" type="ORF">SBAD_LOCUS12824</name>
</gene>
<dbReference type="WBParaSite" id="SBAD_0001323701-mRNA-1">
    <property type="protein sequence ID" value="SBAD_0001323701-mRNA-1"/>
    <property type="gene ID" value="SBAD_0001323701"/>
</dbReference>
<accession>A0A183JAC6</accession>
<protein>
    <submittedName>
        <fullName evidence="4">Tropomyosin</fullName>
    </submittedName>
</protein>
<evidence type="ECO:0000313" key="3">
    <source>
        <dbReference type="Proteomes" id="UP000270296"/>
    </source>
</evidence>
<name>A0A183JAC6_9BILA</name>
<evidence type="ECO:0000313" key="2">
    <source>
        <dbReference type="EMBL" id="VDP52098.1"/>
    </source>
</evidence>
<keyword evidence="1" id="KW-0175">Coiled coil</keyword>
<reference evidence="2 3" key="2">
    <citation type="submission" date="2018-11" db="EMBL/GenBank/DDBJ databases">
        <authorList>
            <consortium name="Pathogen Informatics"/>
        </authorList>
    </citation>
    <scope>NUCLEOTIDE SEQUENCE [LARGE SCALE GENOMIC DNA]</scope>
</reference>
<evidence type="ECO:0000313" key="4">
    <source>
        <dbReference type="WBParaSite" id="SBAD_0001323701-mRNA-1"/>
    </source>
</evidence>
<keyword evidence="3" id="KW-1185">Reference proteome</keyword>
<dbReference type="Proteomes" id="UP000270296">
    <property type="component" value="Unassembled WGS sequence"/>
</dbReference>
<evidence type="ECO:0000256" key="1">
    <source>
        <dbReference type="SAM" id="Coils"/>
    </source>
</evidence>